<comment type="miscellaneous">
    <text evidence="8">The reaction proceeds by a bi uni uni bi ping pong mechanism.</text>
</comment>
<dbReference type="KEGG" id="dwd:DSCW_52290"/>
<dbReference type="HAMAP" id="MF_00158">
    <property type="entry name" value="PanC"/>
    <property type="match status" value="1"/>
</dbReference>
<comment type="similarity">
    <text evidence="2 8">Belongs to the pantothenate synthetase family.</text>
</comment>
<dbReference type="EC" id="6.3.2.1" evidence="8"/>
<keyword evidence="10" id="KW-1185">Reference proteome</keyword>
<dbReference type="Gene3D" id="3.40.50.620">
    <property type="entry name" value="HUPs"/>
    <property type="match status" value="1"/>
</dbReference>
<dbReference type="AlphaFoldDB" id="A0A5K7Z728"/>
<evidence type="ECO:0000256" key="5">
    <source>
        <dbReference type="ARBA" id="ARBA00022741"/>
    </source>
</evidence>
<dbReference type="NCBIfam" id="TIGR00018">
    <property type="entry name" value="panC"/>
    <property type="match status" value="1"/>
</dbReference>
<dbReference type="Gene3D" id="3.30.1300.10">
    <property type="entry name" value="Pantoate-beta-alanine ligase, C-terminal domain"/>
    <property type="match status" value="1"/>
</dbReference>
<proteinExistence type="inferred from homology"/>
<dbReference type="PANTHER" id="PTHR21299:SF1">
    <property type="entry name" value="PANTOATE--BETA-ALANINE LIGASE"/>
    <property type="match status" value="1"/>
</dbReference>
<dbReference type="EMBL" id="AP021875">
    <property type="protein sequence ID" value="BBO77812.1"/>
    <property type="molecule type" value="Genomic_DNA"/>
</dbReference>
<dbReference type="InterPro" id="IPR042176">
    <property type="entry name" value="Pantoate_ligase_C"/>
</dbReference>
<dbReference type="PANTHER" id="PTHR21299">
    <property type="entry name" value="CYTIDYLATE KINASE/PANTOATE-BETA-ALANINE LIGASE"/>
    <property type="match status" value="1"/>
</dbReference>
<comment type="caution">
    <text evidence="8">Lacks conserved residue(s) required for the propagation of feature annotation.</text>
</comment>
<feature type="binding site" evidence="8">
    <location>
        <begin position="97"/>
        <end position="100"/>
    </location>
    <ligand>
        <name>ATP</name>
        <dbReference type="ChEBI" id="CHEBI:30616"/>
    </ligand>
</feature>
<reference evidence="9 10" key="1">
    <citation type="submission" date="2019-11" db="EMBL/GenBank/DDBJ databases">
        <title>Comparative genomics of hydrocarbon-degrading Desulfosarcina strains.</title>
        <authorList>
            <person name="Watanabe M."/>
            <person name="Kojima H."/>
            <person name="Fukui M."/>
        </authorList>
    </citation>
    <scope>NUCLEOTIDE SEQUENCE [LARGE SCALE GENOMIC DNA]</scope>
    <source>
        <strain evidence="9 10">PP31</strain>
    </source>
</reference>
<evidence type="ECO:0000256" key="8">
    <source>
        <dbReference type="HAMAP-Rule" id="MF_00158"/>
    </source>
</evidence>
<keyword evidence="3 8" id="KW-0436">Ligase</keyword>
<feature type="binding site" evidence="8">
    <location>
        <begin position="134"/>
        <end position="137"/>
    </location>
    <ligand>
        <name>ATP</name>
        <dbReference type="ChEBI" id="CHEBI:30616"/>
    </ligand>
</feature>
<evidence type="ECO:0000256" key="2">
    <source>
        <dbReference type="ARBA" id="ARBA00009256"/>
    </source>
</evidence>
<evidence type="ECO:0000313" key="10">
    <source>
        <dbReference type="Proteomes" id="UP000427769"/>
    </source>
</evidence>
<name>A0A5K7Z728_9BACT</name>
<feature type="binding site" evidence="8">
    <location>
        <position position="11"/>
    </location>
    <ligand>
        <name>beta-alanine</name>
        <dbReference type="ChEBI" id="CHEBI:57966"/>
    </ligand>
</feature>
<dbReference type="SUPFAM" id="SSF52374">
    <property type="entry name" value="Nucleotidylyl transferase"/>
    <property type="match status" value="1"/>
</dbReference>
<dbReference type="CDD" id="cd00560">
    <property type="entry name" value="PanC"/>
    <property type="match status" value="1"/>
</dbReference>
<keyword evidence="4 8" id="KW-0566">Pantothenate biosynthesis</keyword>
<dbReference type="Pfam" id="PF02569">
    <property type="entry name" value="Pantoate_ligase"/>
    <property type="match status" value="1"/>
</dbReference>
<dbReference type="GO" id="GO:0015940">
    <property type="term" value="P:pantothenate biosynthetic process"/>
    <property type="evidence" value="ECO:0007669"/>
    <property type="project" value="UniProtKB-UniRule"/>
</dbReference>
<evidence type="ECO:0000256" key="3">
    <source>
        <dbReference type="ARBA" id="ARBA00022598"/>
    </source>
</evidence>
<evidence type="ECO:0000256" key="1">
    <source>
        <dbReference type="ARBA" id="ARBA00004990"/>
    </source>
</evidence>
<dbReference type="GO" id="GO:0004592">
    <property type="term" value="F:pantoate-beta-alanine ligase activity"/>
    <property type="evidence" value="ECO:0007669"/>
    <property type="project" value="UniProtKB-UniRule"/>
</dbReference>
<dbReference type="InterPro" id="IPR014729">
    <property type="entry name" value="Rossmann-like_a/b/a_fold"/>
</dbReference>
<accession>A0A5K7Z728</accession>
<comment type="subunit">
    <text evidence="8">Homodimer.</text>
</comment>
<feature type="binding site" evidence="8">
    <location>
        <position position="11"/>
    </location>
    <ligand>
        <name>(R)-pantoate</name>
        <dbReference type="ChEBI" id="CHEBI:15980"/>
    </ligand>
</feature>
<protein>
    <recommendedName>
        <fullName evidence="8">Pantothenate synthetase</fullName>
        <shortName evidence="8">PS</shortName>
        <ecNumber evidence="8">6.3.2.1</ecNumber>
    </recommendedName>
    <alternativeName>
        <fullName evidence="8">Pantoate--beta-alanine ligase</fullName>
    </alternativeName>
    <alternativeName>
        <fullName evidence="8">Pantoate-activating enzyme</fullName>
    </alternativeName>
</protein>
<organism evidence="9 10">
    <name type="scientific">Desulfosarcina widdelii</name>
    <dbReference type="NCBI Taxonomy" id="947919"/>
    <lineage>
        <taxon>Bacteria</taxon>
        <taxon>Pseudomonadati</taxon>
        <taxon>Thermodesulfobacteriota</taxon>
        <taxon>Desulfobacteria</taxon>
        <taxon>Desulfobacterales</taxon>
        <taxon>Desulfosarcinaceae</taxon>
        <taxon>Desulfosarcina</taxon>
    </lineage>
</organism>
<gene>
    <name evidence="9" type="primary">panC_3</name>
    <name evidence="8" type="synonym">panC</name>
    <name evidence="9" type="ORF">DSCW_52290</name>
</gene>
<sequence>MVVSIFINPTQFGPQEDLSDYPRDLEKDLALLETSGVDLVWTPAPETMYPPDYQTWIEVDKVSKPLEGARRPGHFRGVATVVAKLFNAVQPQRAYFGQKDAQQAVVIQRMVRDLNFPIDIVACPLIRESDGLAMSSRNVYLTPEQRKAAAVLYRALIAGRQAYESGGRKAGQLRAVIIKEIDAEPLTRREYVSVAHPDTLIELDRVNQDALFSMAVHIGKTCLIDNFLLRNGNWYTGQLLNETIE</sequence>
<evidence type="ECO:0000313" key="9">
    <source>
        <dbReference type="EMBL" id="BBO77812.1"/>
    </source>
</evidence>
<evidence type="ECO:0000256" key="4">
    <source>
        <dbReference type="ARBA" id="ARBA00022655"/>
    </source>
</evidence>
<keyword evidence="6 8" id="KW-0067">ATP-binding</keyword>
<dbReference type="GO" id="GO:0005829">
    <property type="term" value="C:cytosol"/>
    <property type="evidence" value="ECO:0007669"/>
    <property type="project" value="TreeGrafter"/>
</dbReference>
<keyword evidence="8" id="KW-0963">Cytoplasm</keyword>
<feature type="binding site" evidence="8">
    <location>
        <position position="126"/>
    </location>
    <ligand>
        <name>ATP</name>
        <dbReference type="ChEBI" id="CHEBI:30616"/>
    </ligand>
</feature>
<comment type="subcellular location">
    <subcellularLocation>
        <location evidence="8">Cytoplasm</location>
    </subcellularLocation>
</comment>
<evidence type="ECO:0000256" key="6">
    <source>
        <dbReference type="ARBA" id="ARBA00022840"/>
    </source>
</evidence>
<dbReference type="UniPathway" id="UPA00028">
    <property type="reaction ID" value="UER00005"/>
</dbReference>
<dbReference type="GO" id="GO:0005524">
    <property type="term" value="F:ATP binding"/>
    <property type="evidence" value="ECO:0007669"/>
    <property type="project" value="UniProtKB-KW"/>
</dbReference>
<comment type="pathway">
    <text evidence="1 8">Cofactor biosynthesis; (R)-pantothenate biosynthesis; (R)-pantothenate from (R)-pantoate and beta-alanine: step 1/1.</text>
</comment>
<evidence type="ECO:0000256" key="7">
    <source>
        <dbReference type="ARBA" id="ARBA00048258"/>
    </source>
</evidence>
<keyword evidence="5 8" id="KW-0547">Nucleotide-binding</keyword>
<feature type="binding site" evidence="8">
    <location>
        <position position="103"/>
    </location>
    <ligand>
        <name>(R)-pantoate</name>
        <dbReference type="ChEBI" id="CHEBI:15980"/>
    </ligand>
</feature>
<dbReference type="InterPro" id="IPR003721">
    <property type="entry name" value="Pantoate_ligase"/>
</dbReference>
<comment type="function">
    <text evidence="8">Catalyzes the condensation of pantoate with beta-alanine in an ATP-dependent reaction via a pantoyl-adenylate intermediate.</text>
</comment>
<comment type="catalytic activity">
    <reaction evidence="7 8">
        <text>(R)-pantoate + beta-alanine + ATP = (R)-pantothenate + AMP + diphosphate + H(+)</text>
        <dbReference type="Rhea" id="RHEA:10912"/>
        <dbReference type="ChEBI" id="CHEBI:15378"/>
        <dbReference type="ChEBI" id="CHEBI:15980"/>
        <dbReference type="ChEBI" id="CHEBI:29032"/>
        <dbReference type="ChEBI" id="CHEBI:30616"/>
        <dbReference type="ChEBI" id="CHEBI:33019"/>
        <dbReference type="ChEBI" id="CHEBI:57966"/>
        <dbReference type="ChEBI" id="CHEBI:456215"/>
        <dbReference type="EC" id="6.3.2.1"/>
    </reaction>
</comment>
<dbReference type="Proteomes" id="UP000427769">
    <property type="component" value="Chromosome"/>
</dbReference>